<evidence type="ECO:0000256" key="6">
    <source>
        <dbReference type="SAM" id="MobiDB-lite"/>
    </source>
</evidence>
<keyword evidence="4 7" id="KW-0472">Membrane</keyword>
<dbReference type="Pfam" id="PF20684">
    <property type="entry name" value="Fung_rhodopsin"/>
    <property type="match status" value="1"/>
</dbReference>
<comment type="caution">
    <text evidence="9">The sequence shown here is derived from an EMBL/GenBank/DDBJ whole genome shotgun (WGS) entry which is preliminary data.</text>
</comment>
<feature type="region of interest" description="Disordered" evidence="6">
    <location>
        <begin position="187"/>
        <end position="232"/>
    </location>
</feature>
<evidence type="ECO:0000313" key="9">
    <source>
        <dbReference type="EMBL" id="KAK3676969.1"/>
    </source>
</evidence>
<feature type="transmembrane region" description="Helical" evidence="7">
    <location>
        <begin position="74"/>
        <end position="97"/>
    </location>
</feature>
<evidence type="ECO:0000313" key="10">
    <source>
        <dbReference type="Proteomes" id="UP001274830"/>
    </source>
</evidence>
<dbReference type="GO" id="GO:0016020">
    <property type="term" value="C:membrane"/>
    <property type="evidence" value="ECO:0007669"/>
    <property type="project" value="UniProtKB-SubCell"/>
</dbReference>
<name>A0AAE1C3Z2_9PEZI</name>
<evidence type="ECO:0000259" key="8">
    <source>
        <dbReference type="Pfam" id="PF20684"/>
    </source>
</evidence>
<gene>
    <name evidence="9" type="ORF">LTR78_003174</name>
</gene>
<dbReference type="InterPro" id="IPR049326">
    <property type="entry name" value="Rhodopsin_dom_fungi"/>
</dbReference>
<accession>A0AAE1C3Z2</accession>
<feature type="domain" description="Rhodopsin" evidence="8">
    <location>
        <begin position="2"/>
        <end position="171"/>
    </location>
</feature>
<comment type="subcellular location">
    <subcellularLocation>
        <location evidence="1">Membrane</location>
        <topology evidence="1">Multi-pass membrane protein</topology>
    </subcellularLocation>
</comment>
<keyword evidence="3 7" id="KW-1133">Transmembrane helix</keyword>
<comment type="similarity">
    <text evidence="5">Belongs to the SAT4 family.</text>
</comment>
<evidence type="ECO:0000256" key="4">
    <source>
        <dbReference type="ARBA" id="ARBA00023136"/>
    </source>
</evidence>
<feature type="transmembrane region" description="Helical" evidence="7">
    <location>
        <begin position="148"/>
        <end position="175"/>
    </location>
</feature>
<evidence type="ECO:0000256" key="7">
    <source>
        <dbReference type="SAM" id="Phobius"/>
    </source>
</evidence>
<feature type="transmembrane region" description="Helical" evidence="7">
    <location>
        <begin position="23"/>
        <end position="47"/>
    </location>
</feature>
<feature type="compositionally biased region" description="Basic and acidic residues" evidence="6">
    <location>
        <begin position="215"/>
        <end position="227"/>
    </location>
</feature>
<evidence type="ECO:0000256" key="3">
    <source>
        <dbReference type="ARBA" id="ARBA00022989"/>
    </source>
</evidence>
<evidence type="ECO:0000256" key="1">
    <source>
        <dbReference type="ARBA" id="ARBA00004141"/>
    </source>
</evidence>
<dbReference type="PANTHER" id="PTHR33048">
    <property type="entry name" value="PTH11-LIKE INTEGRAL MEMBRANE PROTEIN (AFU_ORTHOLOGUE AFUA_5G11245)"/>
    <property type="match status" value="1"/>
</dbReference>
<organism evidence="9 10">
    <name type="scientific">Recurvomyces mirabilis</name>
    <dbReference type="NCBI Taxonomy" id="574656"/>
    <lineage>
        <taxon>Eukaryota</taxon>
        <taxon>Fungi</taxon>
        <taxon>Dikarya</taxon>
        <taxon>Ascomycota</taxon>
        <taxon>Pezizomycotina</taxon>
        <taxon>Dothideomycetes</taxon>
        <taxon>Dothideomycetidae</taxon>
        <taxon>Mycosphaerellales</taxon>
        <taxon>Teratosphaeriaceae</taxon>
        <taxon>Recurvomyces</taxon>
    </lineage>
</organism>
<feature type="region of interest" description="Disordered" evidence="6">
    <location>
        <begin position="257"/>
        <end position="282"/>
    </location>
</feature>
<dbReference type="Proteomes" id="UP001274830">
    <property type="component" value="Unassembled WGS sequence"/>
</dbReference>
<dbReference type="EMBL" id="JAUTXT010000008">
    <property type="protein sequence ID" value="KAK3676969.1"/>
    <property type="molecule type" value="Genomic_DNA"/>
</dbReference>
<feature type="transmembrane region" description="Helical" evidence="7">
    <location>
        <begin position="109"/>
        <end position="128"/>
    </location>
</feature>
<dbReference type="AlphaFoldDB" id="A0AAE1C3Z2"/>
<proteinExistence type="inferred from homology"/>
<evidence type="ECO:0000256" key="5">
    <source>
        <dbReference type="ARBA" id="ARBA00038359"/>
    </source>
</evidence>
<reference evidence="9" key="1">
    <citation type="submission" date="2023-07" db="EMBL/GenBank/DDBJ databases">
        <title>Black Yeasts Isolated from many extreme environments.</title>
        <authorList>
            <person name="Coleine C."/>
            <person name="Stajich J.E."/>
            <person name="Selbmann L."/>
        </authorList>
    </citation>
    <scope>NUCLEOTIDE SEQUENCE</scope>
    <source>
        <strain evidence="9">CCFEE 5485</strain>
    </source>
</reference>
<protein>
    <recommendedName>
        <fullName evidence="8">Rhodopsin domain-containing protein</fullName>
    </recommendedName>
</protein>
<keyword evidence="2 7" id="KW-0812">Transmembrane</keyword>
<evidence type="ECO:0000256" key="2">
    <source>
        <dbReference type="ARBA" id="ARBA00022692"/>
    </source>
</evidence>
<keyword evidence="10" id="KW-1185">Reference proteome</keyword>
<dbReference type="InterPro" id="IPR052337">
    <property type="entry name" value="SAT4-like"/>
</dbReference>
<sequence length="282" mass="30935">MATKISIVLLYLRIIPGTVSPRFRMLCLTVIGLMLAYTVAFIIALALQCRPISFTWTQWDGEHEGECVNLEAQVYAGAIGNIFWDLVVFIMPIPRLVKLQVRDTRKKVMVILTFLVGLFGTICSIIRLRYLTQWGKSSNATQHYNDIAIWSAVEGDVGVICACMPAIAGPFLHFLRKIVGSTLSKNKSKISASGGRAGSTKDSKGVGRVPSSAADSERGQAHHEAMKHGGISKTVEASMYNMPYETNSDDDVELMARSHGHGQGLGGEPTGRYQHEYAGSWR</sequence>
<dbReference type="PANTHER" id="PTHR33048:SF47">
    <property type="entry name" value="INTEGRAL MEMBRANE PROTEIN-RELATED"/>
    <property type="match status" value="1"/>
</dbReference>